<evidence type="ECO:0000313" key="2">
    <source>
        <dbReference type="Proteomes" id="UP000634136"/>
    </source>
</evidence>
<dbReference type="AlphaFoldDB" id="A0A834W8B3"/>
<gene>
    <name evidence="1" type="ORF">G2W53_039825</name>
</gene>
<keyword evidence="2" id="KW-1185">Reference proteome</keyword>
<dbReference type="Proteomes" id="UP000634136">
    <property type="component" value="Unassembled WGS sequence"/>
</dbReference>
<dbReference type="EMBL" id="JAAIUW010000012">
    <property type="protein sequence ID" value="KAF7807664.1"/>
    <property type="molecule type" value="Genomic_DNA"/>
</dbReference>
<proteinExistence type="predicted"/>
<organism evidence="1 2">
    <name type="scientific">Senna tora</name>
    <dbReference type="NCBI Taxonomy" id="362788"/>
    <lineage>
        <taxon>Eukaryota</taxon>
        <taxon>Viridiplantae</taxon>
        <taxon>Streptophyta</taxon>
        <taxon>Embryophyta</taxon>
        <taxon>Tracheophyta</taxon>
        <taxon>Spermatophyta</taxon>
        <taxon>Magnoliopsida</taxon>
        <taxon>eudicotyledons</taxon>
        <taxon>Gunneridae</taxon>
        <taxon>Pentapetalae</taxon>
        <taxon>rosids</taxon>
        <taxon>fabids</taxon>
        <taxon>Fabales</taxon>
        <taxon>Fabaceae</taxon>
        <taxon>Caesalpinioideae</taxon>
        <taxon>Cassia clade</taxon>
        <taxon>Senna</taxon>
    </lineage>
</organism>
<sequence length="25" mass="2762">MGCAYAEPGDFNDELHGRAKSYSKD</sequence>
<reference evidence="1" key="1">
    <citation type="submission" date="2020-09" db="EMBL/GenBank/DDBJ databases">
        <title>Genome-Enabled Discovery of Anthraquinone Biosynthesis in Senna tora.</title>
        <authorList>
            <person name="Kang S.-H."/>
            <person name="Pandey R.P."/>
            <person name="Lee C.-M."/>
            <person name="Sim J.-S."/>
            <person name="Jeong J.-T."/>
            <person name="Choi B.-S."/>
            <person name="Jung M."/>
            <person name="Ginzburg D."/>
            <person name="Zhao K."/>
            <person name="Won S.Y."/>
            <person name="Oh T.-J."/>
            <person name="Yu Y."/>
            <person name="Kim N.-H."/>
            <person name="Lee O.R."/>
            <person name="Lee T.-H."/>
            <person name="Bashyal P."/>
            <person name="Kim T.-S."/>
            <person name="Lee W.-H."/>
            <person name="Kawkins C."/>
            <person name="Kim C.-K."/>
            <person name="Kim J.S."/>
            <person name="Ahn B.O."/>
            <person name="Rhee S.Y."/>
            <person name="Sohng J.K."/>
        </authorList>
    </citation>
    <scope>NUCLEOTIDE SEQUENCE</scope>
    <source>
        <tissue evidence="1">Leaf</tissue>
    </source>
</reference>
<protein>
    <submittedName>
        <fullName evidence="1">Uncharacterized protein</fullName>
    </submittedName>
</protein>
<evidence type="ECO:0000313" key="1">
    <source>
        <dbReference type="EMBL" id="KAF7807664.1"/>
    </source>
</evidence>
<name>A0A834W8B3_9FABA</name>
<comment type="caution">
    <text evidence="1">The sequence shown here is derived from an EMBL/GenBank/DDBJ whole genome shotgun (WGS) entry which is preliminary data.</text>
</comment>
<accession>A0A834W8B3</accession>